<accession>Q16PM7</accession>
<dbReference type="EMBL" id="CH477777">
    <property type="protein sequence ID" value="EAT36312.1"/>
    <property type="molecule type" value="Genomic_DNA"/>
</dbReference>
<feature type="region of interest" description="Disordered" evidence="7">
    <location>
        <begin position="121"/>
        <end position="150"/>
    </location>
</feature>
<reference evidence="9" key="3">
    <citation type="submission" date="2012-09" db="EMBL/GenBank/DDBJ databases">
        <authorList>
            <consortium name="VectorBase"/>
        </authorList>
    </citation>
    <scope>NUCLEOTIDE SEQUENCE</scope>
    <source>
        <strain evidence="9">Liverpool</strain>
    </source>
</reference>
<dbReference type="PhylomeDB" id="Q16PM7"/>
<proteinExistence type="predicted"/>
<evidence type="ECO:0000256" key="2">
    <source>
        <dbReference type="ARBA" id="ARBA00022771"/>
    </source>
</evidence>
<evidence type="ECO:0000256" key="6">
    <source>
        <dbReference type="SAM" id="Coils"/>
    </source>
</evidence>
<dbReference type="InterPro" id="IPR026516">
    <property type="entry name" value="THAP1/10"/>
</dbReference>
<dbReference type="eggNOG" id="ENOG502T8KH">
    <property type="taxonomic scope" value="Eukaryota"/>
</dbReference>
<dbReference type="AlphaFoldDB" id="Q16PM7"/>
<dbReference type="SMART" id="SM00980">
    <property type="entry name" value="THAP"/>
    <property type="match status" value="1"/>
</dbReference>
<dbReference type="PROSITE" id="PS50950">
    <property type="entry name" value="ZF_THAP"/>
    <property type="match status" value="1"/>
</dbReference>
<keyword evidence="2 5" id="KW-0863">Zinc-finger</keyword>
<dbReference type="PANTHER" id="PTHR46600:SF11">
    <property type="entry name" value="THAP DOMAIN-CONTAINING PROTEIN 10"/>
    <property type="match status" value="1"/>
</dbReference>
<dbReference type="PANTHER" id="PTHR46600">
    <property type="entry name" value="THAP DOMAIN-CONTAINING"/>
    <property type="match status" value="1"/>
</dbReference>
<dbReference type="Gene3D" id="6.20.210.20">
    <property type="entry name" value="THAP domain"/>
    <property type="match status" value="1"/>
</dbReference>
<dbReference type="GO" id="GO:0008270">
    <property type="term" value="F:zinc ion binding"/>
    <property type="evidence" value="ECO:0007669"/>
    <property type="project" value="UniProtKB-KW"/>
</dbReference>
<feature type="coiled-coil region" evidence="6">
    <location>
        <begin position="159"/>
        <end position="186"/>
    </location>
</feature>
<evidence type="ECO:0000256" key="4">
    <source>
        <dbReference type="ARBA" id="ARBA00023125"/>
    </source>
</evidence>
<keyword evidence="3" id="KW-0862">Zinc</keyword>
<dbReference type="SMART" id="SM00692">
    <property type="entry name" value="DM3"/>
    <property type="match status" value="1"/>
</dbReference>
<evidence type="ECO:0000313" key="10">
    <source>
        <dbReference type="Proteomes" id="UP000682892"/>
    </source>
</evidence>
<sequence length="208" mass="24225">MVQYGRKCLLCKNTRKREPGCRLFKFPARGTTLWYRWLEACGLRETDIDLRSREPPRLCQRHFQKKDFLTRQLTGMAVPSVFPITVYTEVEGGTRNDEGPSSEQVTEELLSISQDEMEFSEIVTEESIGSGDRESETRDEETPVSEELDQEQICTVDQHRTLMEKLQSEQRRVESLSRELEAKNRIISEQFELLKQLGVQMVTFTESH</sequence>
<dbReference type="Proteomes" id="UP000682892">
    <property type="component" value="Unassembled WGS sequence"/>
</dbReference>
<dbReference type="HOGENOM" id="CLU_1157253_0_0_1"/>
<evidence type="ECO:0000313" key="9">
    <source>
        <dbReference type="EMBL" id="EAT36312.1"/>
    </source>
</evidence>
<reference evidence="9" key="1">
    <citation type="submission" date="2005-10" db="EMBL/GenBank/DDBJ databases">
        <authorList>
            <person name="Loftus B.J."/>
            <person name="Nene V.M."/>
            <person name="Hannick L.I."/>
            <person name="Bidwell S."/>
            <person name="Haas B."/>
            <person name="Amedeo P."/>
            <person name="Orvis J."/>
            <person name="Wortman J.R."/>
            <person name="White O.R."/>
            <person name="Salzberg S."/>
            <person name="Shumway M."/>
            <person name="Koo H."/>
            <person name="Zhao Y."/>
            <person name="Holmes M."/>
            <person name="Miller J."/>
            <person name="Schatz M."/>
            <person name="Pop M."/>
            <person name="Pai G."/>
            <person name="Utterback T."/>
            <person name="Rogers Y.-H."/>
            <person name="Kravitz S."/>
            <person name="Fraser C.M."/>
        </authorList>
    </citation>
    <scope>NUCLEOTIDE SEQUENCE</scope>
    <source>
        <strain evidence="9">Liverpool</strain>
    </source>
</reference>
<dbReference type="OMA" id="DELMIVF"/>
<dbReference type="InterPro" id="IPR006612">
    <property type="entry name" value="THAP_Znf"/>
</dbReference>
<feature type="domain" description="THAP-type" evidence="8">
    <location>
        <begin position="1"/>
        <end position="82"/>
    </location>
</feature>
<keyword evidence="6" id="KW-0175">Coiled coil</keyword>
<dbReference type="Pfam" id="PF05485">
    <property type="entry name" value="THAP"/>
    <property type="match status" value="1"/>
</dbReference>
<reference evidence="9" key="2">
    <citation type="journal article" date="2007" name="Science">
        <title>Genome sequence of Aedes aegypti, a major arbovirus vector.</title>
        <authorList>
            <person name="Nene V."/>
            <person name="Wortman J.R."/>
            <person name="Lawson D."/>
            <person name="Haas B."/>
            <person name="Kodira C."/>
            <person name="Tu Z.J."/>
            <person name="Loftus B."/>
            <person name="Xi Z."/>
            <person name="Megy K."/>
            <person name="Grabherr M."/>
            <person name="Ren Q."/>
            <person name="Zdobnov E.M."/>
            <person name="Lobo N.F."/>
            <person name="Campbell K.S."/>
            <person name="Brown S.E."/>
            <person name="Bonaldo M.F."/>
            <person name="Zhu J."/>
            <person name="Sinkins S.P."/>
            <person name="Hogenkamp D.G."/>
            <person name="Amedeo P."/>
            <person name="Arensburger P."/>
            <person name="Atkinson P.W."/>
            <person name="Bidwell S."/>
            <person name="Biedler J."/>
            <person name="Birney E."/>
            <person name="Bruggner R.V."/>
            <person name="Costas J."/>
            <person name="Coy M.R."/>
            <person name="Crabtree J."/>
            <person name="Crawford M."/>
            <person name="Debruyn B."/>
            <person name="Decaprio D."/>
            <person name="Eiglmeier K."/>
            <person name="Eisenstadt E."/>
            <person name="El-Dorry H."/>
            <person name="Gelbart W.M."/>
            <person name="Gomes S.L."/>
            <person name="Hammond M."/>
            <person name="Hannick L.I."/>
            <person name="Hogan J.R."/>
            <person name="Holmes M.H."/>
            <person name="Jaffe D."/>
            <person name="Johnston J.S."/>
            <person name="Kennedy R.C."/>
            <person name="Koo H."/>
            <person name="Kravitz S."/>
            <person name="Kriventseva E.V."/>
            <person name="Kulp D."/>
            <person name="Labutti K."/>
            <person name="Lee E."/>
            <person name="Li S."/>
            <person name="Lovin D.D."/>
            <person name="Mao C."/>
            <person name="Mauceli E."/>
            <person name="Menck C.F."/>
            <person name="Miller J.R."/>
            <person name="Montgomery P."/>
            <person name="Mori A."/>
            <person name="Nascimento A.L."/>
            <person name="Naveira H.F."/>
            <person name="Nusbaum C."/>
            <person name="O'leary S."/>
            <person name="Orvis J."/>
            <person name="Pertea M."/>
            <person name="Quesneville H."/>
            <person name="Reidenbach K.R."/>
            <person name="Rogers Y.H."/>
            <person name="Roth C.W."/>
            <person name="Schneider J.R."/>
            <person name="Schatz M."/>
            <person name="Shumway M."/>
            <person name="Stanke M."/>
            <person name="Stinson E.O."/>
            <person name="Tubio J.M."/>
            <person name="Vanzee J.P."/>
            <person name="Verjovski-Almeida S."/>
            <person name="Werner D."/>
            <person name="White O."/>
            <person name="Wyder S."/>
            <person name="Zeng Q."/>
            <person name="Zhao Q."/>
            <person name="Zhao Y."/>
            <person name="Hill C.A."/>
            <person name="Raikhel A.S."/>
            <person name="Soares M.B."/>
            <person name="Knudson D.L."/>
            <person name="Lee N.H."/>
            <person name="Galagan J."/>
            <person name="Salzberg S.L."/>
            <person name="Paulsen I.T."/>
            <person name="Dimopoulos G."/>
            <person name="Collins F.H."/>
            <person name="Birren B."/>
            <person name="Fraser-Liggett C.M."/>
            <person name="Severson D.W."/>
        </authorList>
    </citation>
    <scope>NUCLEOTIDE SEQUENCE [LARGE SCALE GENOMIC DNA]</scope>
    <source>
        <strain evidence="9">Liverpool</strain>
    </source>
</reference>
<feature type="compositionally biased region" description="Acidic residues" evidence="7">
    <location>
        <begin position="137"/>
        <end position="150"/>
    </location>
</feature>
<gene>
    <name evidence="9" type="ORF">AaeL_AAEL011589</name>
</gene>
<evidence type="ECO:0000256" key="3">
    <source>
        <dbReference type="ARBA" id="ARBA00022833"/>
    </source>
</evidence>
<dbReference type="InterPro" id="IPR038441">
    <property type="entry name" value="THAP_Znf_sf"/>
</dbReference>
<evidence type="ECO:0000256" key="7">
    <source>
        <dbReference type="SAM" id="MobiDB-lite"/>
    </source>
</evidence>
<evidence type="ECO:0000256" key="5">
    <source>
        <dbReference type="PROSITE-ProRule" id="PRU00309"/>
    </source>
</evidence>
<protein>
    <submittedName>
        <fullName evidence="9">AAEL011589-PA</fullName>
    </submittedName>
</protein>
<dbReference type="PaxDb" id="7159-AAEL011589-PA"/>
<dbReference type="GO" id="GO:0043565">
    <property type="term" value="F:sequence-specific DNA binding"/>
    <property type="evidence" value="ECO:0007669"/>
    <property type="project" value="InterPro"/>
</dbReference>
<dbReference type="SUPFAM" id="SSF57716">
    <property type="entry name" value="Glucocorticoid receptor-like (DNA-binding domain)"/>
    <property type="match status" value="1"/>
</dbReference>
<organism evidence="9 10">
    <name type="scientific">Aedes aegypti</name>
    <name type="common">Yellowfever mosquito</name>
    <name type="synonym">Culex aegypti</name>
    <dbReference type="NCBI Taxonomy" id="7159"/>
    <lineage>
        <taxon>Eukaryota</taxon>
        <taxon>Metazoa</taxon>
        <taxon>Ecdysozoa</taxon>
        <taxon>Arthropoda</taxon>
        <taxon>Hexapoda</taxon>
        <taxon>Insecta</taxon>
        <taxon>Pterygota</taxon>
        <taxon>Neoptera</taxon>
        <taxon>Endopterygota</taxon>
        <taxon>Diptera</taxon>
        <taxon>Nematocera</taxon>
        <taxon>Culicoidea</taxon>
        <taxon>Culicidae</taxon>
        <taxon>Culicinae</taxon>
        <taxon>Aedini</taxon>
        <taxon>Aedes</taxon>
        <taxon>Stegomyia</taxon>
    </lineage>
</organism>
<name>Q16PM7_AEDAE</name>
<keyword evidence="1" id="KW-0479">Metal-binding</keyword>
<evidence type="ECO:0000256" key="1">
    <source>
        <dbReference type="ARBA" id="ARBA00022723"/>
    </source>
</evidence>
<keyword evidence="4 5" id="KW-0238">DNA-binding</keyword>
<evidence type="ECO:0000259" key="8">
    <source>
        <dbReference type="PROSITE" id="PS50950"/>
    </source>
</evidence>